<dbReference type="InterPro" id="IPR000652">
    <property type="entry name" value="Triosephosphate_isomerase"/>
</dbReference>
<proteinExistence type="predicted"/>
<dbReference type="InterPro" id="IPR035990">
    <property type="entry name" value="TIM_sf"/>
</dbReference>
<dbReference type="GO" id="GO:0016853">
    <property type="term" value="F:isomerase activity"/>
    <property type="evidence" value="ECO:0007669"/>
    <property type="project" value="UniProtKB-KW"/>
</dbReference>
<reference evidence="2 3" key="2">
    <citation type="submission" date="2023-06" db="EMBL/GenBank/DDBJ databases">
        <authorList>
            <person name="Zeman M."/>
            <person name="Kubasova T."/>
            <person name="Jahodarova E."/>
            <person name="Nykrynova M."/>
            <person name="Rychlik I."/>
        </authorList>
    </citation>
    <scope>NUCLEOTIDE SEQUENCE [LARGE SCALE GENOMIC DNA]</scope>
    <source>
        <strain evidence="2 3">161_Gplus</strain>
    </source>
</reference>
<evidence type="ECO:0000313" key="2">
    <source>
        <dbReference type="EMBL" id="MDM8267272.1"/>
    </source>
</evidence>
<name>A0ABT7V1T0_9LACO</name>
<gene>
    <name evidence="2" type="ORF">QUW44_09080</name>
</gene>
<dbReference type="EMBL" id="JAUDDW010000049">
    <property type="protein sequence ID" value="MDM8267272.1"/>
    <property type="molecule type" value="Genomic_DNA"/>
</dbReference>
<evidence type="ECO:0000256" key="1">
    <source>
        <dbReference type="ARBA" id="ARBA00023235"/>
    </source>
</evidence>
<sequence>MLPVQGSRQLPLTINTKNDAVTLSDYAWIECRSEGSGLAGRNIYRALTARRRLFICLDEGDQRLRPLDFAEEILAQLAGMFRNVTAASINQVTIVYRPQWARECWLPADAQRIRIAHRQIRDLLAERYGTTAARQIVILYGGPLLETARQQVINDINVDGLLSDPFEKINEENEVRK</sequence>
<organism evidence="2 3">
    <name type="scientific">Limosilactobacillus pontis</name>
    <dbReference type="NCBI Taxonomy" id="35787"/>
    <lineage>
        <taxon>Bacteria</taxon>
        <taxon>Bacillati</taxon>
        <taxon>Bacillota</taxon>
        <taxon>Bacilli</taxon>
        <taxon>Lactobacillales</taxon>
        <taxon>Lactobacillaceae</taxon>
        <taxon>Limosilactobacillus</taxon>
    </lineage>
</organism>
<dbReference type="SUPFAM" id="SSF51351">
    <property type="entry name" value="Triosephosphate isomerase (TIM)"/>
    <property type="match status" value="1"/>
</dbReference>
<dbReference type="Proteomes" id="UP001529343">
    <property type="component" value="Unassembled WGS sequence"/>
</dbReference>
<keyword evidence="3" id="KW-1185">Reference proteome</keyword>
<protein>
    <submittedName>
        <fullName evidence="2">Triose-phosphate isomerase</fullName>
    </submittedName>
</protein>
<dbReference type="Gene3D" id="3.20.20.70">
    <property type="entry name" value="Aldolase class I"/>
    <property type="match status" value="1"/>
</dbReference>
<comment type="caution">
    <text evidence="2">The sequence shown here is derived from an EMBL/GenBank/DDBJ whole genome shotgun (WGS) entry which is preliminary data.</text>
</comment>
<evidence type="ECO:0000313" key="3">
    <source>
        <dbReference type="Proteomes" id="UP001529343"/>
    </source>
</evidence>
<accession>A0ABT7V1T0</accession>
<dbReference type="RefSeq" id="WP_289586628.1">
    <property type="nucleotide sequence ID" value="NZ_JAUDDW010000049.1"/>
</dbReference>
<dbReference type="Pfam" id="PF00121">
    <property type="entry name" value="TIM"/>
    <property type="match status" value="1"/>
</dbReference>
<keyword evidence="1 2" id="KW-0413">Isomerase</keyword>
<reference evidence="3" key="1">
    <citation type="submission" date="2023-06" db="EMBL/GenBank/DDBJ databases">
        <title>Identification and characterization of horizontal gene transfer across gut microbiota members of farm animals based on homology search.</title>
        <authorList>
            <person name="Zeman M."/>
            <person name="Kubasova T."/>
            <person name="Jahodarova E."/>
            <person name="Nykrynova M."/>
            <person name="Rychlik I."/>
        </authorList>
    </citation>
    <scope>NUCLEOTIDE SEQUENCE [LARGE SCALE GENOMIC DNA]</scope>
    <source>
        <strain evidence="3">161_Gplus</strain>
    </source>
</reference>
<dbReference type="InterPro" id="IPR013785">
    <property type="entry name" value="Aldolase_TIM"/>
</dbReference>